<keyword evidence="3" id="KW-0408">Iron</keyword>
<dbReference type="SUPFAM" id="SSF48150">
    <property type="entry name" value="DNA-glycosylase"/>
    <property type="match status" value="1"/>
</dbReference>
<keyword evidence="2" id="KW-0479">Metal-binding</keyword>
<dbReference type="EMBL" id="CP018180">
    <property type="protein sequence ID" value="AUJ32888.1"/>
    <property type="molecule type" value="Genomic_DNA"/>
</dbReference>
<dbReference type="Proteomes" id="UP000324497">
    <property type="component" value="Chromosome"/>
</dbReference>
<keyword evidence="1" id="KW-0004">4Fe-4S</keyword>
<keyword evidence="7" id="KW-1185">Reference proteome</keyword>
<dbReference type="AlphaFoldDB" id="A0A3S6QXW7"/>
<keyword evidence="4" id="KW-0411">Iron-sulfur</keyword>
<dbReference type="GO" id="GO:0006284">
    <property type="term" value="P:base-excision repair"/>
    <property type="evidence" value="ECO:0007669"/>
    <property type="project" value="InterPro"/>
</dbReference>
<dbReference type="GO" id="GO:0003824">
    <property type="term" value="F:catalytic activity"/>
    <property type="evidence" value="ECO:0007669"/>
    <property type="project" value="InterPro"/>
</dbReference>
<dbReference type="PANTHER" id="PTHR10359">
    <property type="entry name" value="A/G-SPECIFIC ADENINE GLYCOSYLASE/ENDONUCLEASE III"/>
    <property type="match status" value="1"/>
</dbReference>
<dbReference type="PIRSF" id="PIRSF001435">
    <property type="entry name" value="Nth"/>
    <property type="match status" value="1"/>
</dbReference>
<dbReference type="Gene3D" id="1.10.340.30">
    <property type="entry name" value="Hypothetical protein, domain 2"/>
    <property type="match status" value="1"/>
</dbReference>
<evidence type="ECO:0000256" key="2">
    <source>
        <dbReference type="ARBA" id="ARBA00022723"/>
    </source>
</evidence>
<gene>
    <name evidence="6" type="ORF">BSQ50_10275</name>
</gene>
<dbReference type="InterPro" id="IPR003265">
    <property type="entry name" value="HhH-GPD_domain"/>
</dbReference>
<dbReference type="SMART" id="SM00478">
    <property type="entry name" value="ENDO3c"/>
    <property type="match status" value="1"/>
</dbReference>
<name>A0A3S6QXW7_9LACO</name>
<sequence length="218" mass="25100">MPKVNISRLYEQLLTNMGPQGWWPAETKPEIILGAILVQNTNWQNVEKSLANLRDATALVPVAIGQLADAELKQFIKPSGFFTNKARAIRAVWHFFEQYQWNYQLIVAEYGNHLRERLLDITGIGPESADVLLVYVFDVPVFIADKYARTLFSFLTGQSYRDYQALKNSIDWPPEFSQLEAKELHGLIDEFGKVYLKNEVVFEKSFLGQRIRQITVDD</sequence>
<dbReference type="CDD" id="cd00056">
    <property type="entry name" value="ENDO3c"/>
    <property type="match status" value="1"/>
</dbReference>
<protein>
    <submittedName>
        <fullName evidence="6">Deoxyribonuclease I</fullName>
    </submittedName>
</protein>
<reference evidence="6 7" key="1">
    <citation type="submission" date="2016-11" db="EMBL/GenBank/DDBJ databases">
        <title>Interaction between Lactobacillus species and yeast in water kefir.</title>
        <authorList>
            <person name="Behr J."/>
            <person name="Xu D."/>
            <person name="Vogel R.F."/>
        </authorList>
    </citation>
    <scope>NUCLEOTIDE SEQUENCE [LARGE SCALE GENOMIC DNA]</scope>
    <source>
        <strain evidence="6 7">TMW 1.1827</strain>
    </source>
</reference>
<feature type="domain" description="HhH-GPD" evidence="5">
    <location>
        <begin position="37"/>
        <end position="194"/>
    </location>
</feature>
<dbReference type="InterPro" id="IPR011257">
    <property type="entry name" value="DNA_glycosylase"/>
</dbReference>
<dbReference type="Pfam" id="PF00730">
    <property type="entry name" value="HhH-GPD"/>
    <property type="match status" value="1"/>
</dbReference>
<organism evidence="6 7">
    <name type="scientific">Liquorilactobacillus nagelii</name>
    <dbReference type="NCBI Taxonomy" id="82688"/>
    <lineage>
        <taxon>Bacteria</taxon>
        <taxon>Bacillati</taxon>
        <taxon>Bacillota</taxon>
        <taxon>Bacilli</taxon>
        <taxon>Lactobacillales</taxon>
        <taxon>Lactobacillaceae</taxon>
        <taxon>Liquorilactobacillus</taxon>
    </lineage>
</organism>
<evidence type="ECO:0000313" key="7">
    <source>
        <dbReference type="Proteomes" id="UP000324497"/>
    </source>
</evidence>
<dbReference type="KEGG" id="lng:BSQ50_10275"/>
<dbReference type="PANTHER" id="PTHR10359:SF19">
    <property type="entry name" value="DNA REPAIR GLYCOSYLASE MJ1434-RELATED"/>
    <property type="match status" value="1"/>
</dbReference>
<evidence type="ECO:0000256" key="4">
    <source>
        <dbReference type="ARBA" id="ARBA00023014"/>
    </source>
</evidence>
<dbReference type="RefSeq" id="WP_148127130.1">
    <property type="nucleotide sequence ID" value="NZ_CP018180.1"/>
</dbReference>
<evidence type="ECO:0000259" key="5">
    <source>
        <dbReference type="SMART" id="SM00478"/>
    </source>
</evidence>
<evidence type="ECO:0000256" key="1">
    <source>
        <dbReference type="ARBA" id="ARBA00022485"/>
    </source>
</evidence>
<evidence type="ECO:0000313" key="6">
    <source>
        <dbReference type="EMBL" id="AUJ32888.1"/>
    </source>
</evidence>
<evidence type="ECO:0000256" key="3">
    <source>
        <dbReference type="ARBA" id="ARBA00023004"/>
    </source>
</evidence>
<dbReference type="GO" id="GO:0046872">
    <property type="term" value="F:metal ion binding"/>
    <property type="evidence" value="ECO:0007669"/>
    <property type="project" value="UniProtKB-KW"/>
</dbReference>
<proteinExistence type="predicted"/>
<dbReference type="GO" id="GO:0051539">
    <property type="term" value="F:4 iron, 4 sulfur cluster binding"/>
    <property type="evidence" value="ECO:0007669"/>
    <property type="project" value="UniProtKB-KW"/>
</dbReference>
<accession>A0A3S6QXW7</accession>